<name>A0A9D1T364_9BACT</name>
<evidence type="ECO:0000313" key="2">
    <source>
        <dbReference type="Proteomes" id="UP000886845"/>
    </source>
</evidence>
<reference evidence="1" key="2">
    <citation type="journal article" date="2021" name="PeerJ">
        <title>Extensive microbial diversity within the chicken gut microbiome revealed by metagenomics and culture.</title>
        <authorList>
            <person name="Gilroy R."/>
            <person name="Ravi A."/>
            <person name="Getino M."/>
            <person name="Pursley I."/>
            <person name="Horton D.L."/>
            <person name="Alikhan N.F."/>
            <person name="Baker D."/>
            <person name="Gharbi K."/>
            <person name="Hall N."/>
            <person name="Watson M."/>
            <person name="Adriaenssens E.M."/>
            <person name="Foster-Nyarko E."/>
            <person name="Jarju S."/>
            <person name="Secka A."/>
            <person name="Antonio M."/>
            <person name="Oren A."/>
            <person name="Chaudhuri R.R."/>
            <person name="La Ragione R."/>
            <person name="Hildebrand F."/>
            <person name="Pallen M.J."/>
        </authorList>
    </citation>
    <scope>NUCLEOTIDE SEQUENCE</scope>
    <source>
        <strain evidence="1">35461</strain>
    </source>
</reference>
<dbReference type="EMBL" id="DVOR01000084">
    <property type="protein sequence ID" value="HIV08998.1"/>
    <property type="molecule type" value="Genomic_DNA"/>
</dbReference>
<reference evidence="1" key="1">
    <citation type="submission" date="2020-10" db="EMBL/GenBank/DDBJ databases">
        <authorList>
            <person name="Gilroy R."/>
        </authorList>
    </citation>
    <scope>NUCLEOTIDE SEQUENCE</scope>
    <source>
        <strain evidence="1">35461</strain>
    </source>
</reference>
<comment type="caution">
    <text evidence="1">The sequence shown here is derived from an EMBL/GenBank/DDBJ whole genome shotgun (WGS) entry which is preliminary data.</text>
</comment>
<sequence length="284" mass="32601">MAYQCYPDKWSSVQLAAIELAGKTIQQLADKWLTTPEGQEVPNFRWLETRYQILFAHMIFIYKNKVFAVYVDLDGAMPVAHANRLREAAERWDLVPCVFSGQISGRFNPWGLWHLVTQRPVDPRRMADDTPAEMSQWERRALSIDIAVDVLKKEGYEIDSFCTIPEIDPQVVFKDREGRICWCLVREWIGDDPAAPSAEDFRTFADDRPPMQVRDGYFIGVSIASLEPVVRDRAGEIIPLDRRFKAHDYPLYRSVMMGVEPCGPTLIHRRITLPPGAKTGYDPL</sequence>
<proteinExistence type="predicted"/>
<organism evidence="1 2">
    <name type="scientific">Candidatus Spyradenecus faecavium</name>
    <dbReference type="NCBI Taxonomy" id="2840947"/>
    <lineage>
        <taxon>Bacteria</taxon>
        <taxon>Pseudomonadati</taxon>
        <taxon>Lentisphaerota</taxon>
        <taxon>Lentisphaeria</taxon>
        <taxon>Lentisphaerales</taxon>
        <taxon>Lentisphaeraceae</taxon>
        <taxon>Lentisphaeraceae incertae sedis</taxon>
        <taxon>Candidatus Spyradenecus</taxon>
    </lineage>
</organism>
<accession>A0A9D1T364</accession>
<dbReference type="Proteomes" id="UP000886845">
    <property type="component" value="Unassembled WGS sequence"/>
</dbReference>
<protein>
    <submittedName>
        <fullName evidence="1">Uncharacterized protein</fullName>
    </submittedName>
</protein>
<evidence type="ECO:0000313" key="1">
    <source>
        <dbReference type="EMBL" id="HIV08998.1"/>
    </source>
</evidence>
<dbReference type="AlphaFoldDB" id="A0A9D1T364"/>
<gene>
    <name evidence="1" type="ORF">IAC79_02645</name>
</gene>